<protein>
    <submittedName>
        <fullName evidence="8">Osteoclast stimulatory transmembrane protein</fullName>
    </submittedName>
</protein>
<name>A0A6J0SFU7_9SAUR</name>
<dbReference type="OrthoDB" id="9947082at2759"/>
<dbReference type="Proteomes" id="UP001652642">
    <property type="component" value="Chromosome 4"/>
</dbReference>
<gene>
    <name evidence="8" type="primary">OCSTAMP</name>
</gene>
<proteinExistence type="predicted"/>
<dbReference type="PANTHER" id="PTHR21041:SF3">
    <property type="entry name" value="OSTEOCLAST STIMULATORY TRANSMEMBRANE PROTEIN"/>
    <property type="match status" value="1"/>
</dbReference>
<dbReference type="KEGG" id="pvt:110071827"/>
<dbReference type="InterPro" id="IPR012858">
    <property type="entry name" value="DC_STAMP-like"/>
</dbReference>
<evidence type="ECO:0000313" key="7">
    <source>
        <dbReference type="Proteomes" id="UP001652642"/>
    </source>
</evidence>
<dbReference type="PANTHER" id="PTHR21041">
    <property type="entry name" value="DENDRITIC CELL-SPECIFIC TRANSMEMBRANE PROTEIN"/>
    <property type="match status" value="1"/>
</dbReference>
<feature type="transmembrane region" description="Helical" evidence="5">
    <location>
        <begin position="423"/>
        <end position="441"/>
    </location>
</feature>
<evidence type="ECO:0000256" key="5">
    <source>
        <dbReference type="SAM" id="Phobius"/>
    </source>
</evidence>
<dbReference type="AlphaFoldDB" id="A0A6J0SFU7"/>
<keyword evidence="3 5" id="KW-1133">Transmembrane helix</keyword>
<keyword evidence="2 5" id="KW-0812">Transmembrane</keyword>
<evidence type="ECO:0000259" key="6">
    <source>
        <dbReference type="Pfam" id="PF07782"/>
    </source>
</evidence>
<sequence length="492" mass="56307">MKINWIADHVQRNSGYLYKTGIEVWTYCQKNLLPRIQECTLEAWIAYSTPEPSNYRQLLSLFLTCCCIAGSVGGLFYCWMFSSLQYSSQFSAAASLVTGLVVLWTLFLVHPARCMFTIIGPTLGTRQGRRLLLSACFVTVAVNIIPNIMGNIQAILQIIKCICKDSSESLLASTFLLSNASLDFSHSLREVPDKLPDKLWTRRDSHIHFKTQNNNFLLHQKMASASQGIKEDFMQAEVVVQKVMLLANRVSAGFFLCCLIYESAWYLKSYLTDLQFDNIYITQKLEDLLQEKRATHLLAYSSGKLIKSTGLKLTREEIMTYLTHIFLLTLVLMLTVITIATDYIAFHLAQAAVTEITQLPIVPISFQIKYDVKLNFLPFLPYVLNNNILMELSKSSFQRSYHHNLTFVSANCPIRYPNSPNTGVILAVGLLYCLIHVMVFLEMYSHRLCRKIAASFFENQEDNRVQYLYKKLVWKHETKEKEGQQKESTTAF</sequence>
<feature type="transmembrane region" description="Helical" evidence="5">
    <location>
        <begin position="321"/>
        <end position="340"/>
    </location>
</feature>
<dbReference type="GeneID" id="110071827"/>
<feature type="domain" description="Dendritic cell-specific transmembrane protein-like" evidence="6">
    <location>
        <begin position="276"/>
        <end position="469"/>
    </location>
</feature>
<evidence type="ECO:0000256" key="3">
    <source>
        <dbReference type="ARBA" id="ARBA00022989"/>
    </source>
</evidence>
<feature type="transmembrane region" description="Helical" evidence="5">
    <location>
        <begin position="58"/>
        <end position="78"/>
    </location>
</feature>
<accession>A0A6J0SFU7</accession>
<dbReference type="InterPro" id="IPR051856">
    <property type="entry name" value="CSR-E3_Ligase_Protein"/>
</dbReference>
<evidence type="ECO:0000256" key="4">
    <source>
        <dbReference type="ARBA" id="ARBA00023136"/>
    </source>
</evidence>
<dbReference type="Pfam" id="PF07782">
    <property type="entry name" value="DC_STAMP"/>
    <property type="match status" value="1"/>
</dbReference>
<dbReference type="InParanoid" id="A0A6J0SFU7"/>
<dbReference type="RefSeq" id="XP_020635211.2">
    <property type="nucleotide sequence ID" value="XM_020779552.2"/>
</dbReference>
<keyword evidence="7" id="KW-1185">Reference proteome</keyword>
<evidence type="ECO:0000256" key="1">
    <source>
        <dbReference type="ARBA" id="ARBA00004141"/>
    </source>
</evidence>
<reference evidence="8" key="1">
    <citation type="submission" date="2025-08" db="UniProtKB">
        <authorList>
            <consortium name="RefSeq"/>
        </authorList>
    </citation>
    <scope>IDENTIFICATION</scope>
</reference>
<organism evidence="7 8">
    <name type="scientific">Pogona vitticeps</name>
    <name type="common">central bearded dragon</name>
    <dbReference type="NCBI Taxonomy" id="103695"/>
    <lineage>
        <taxon>Eukaryota</taxon>
        <taxon>Metazoa</taxon>
        <taxon>Chordata</taxon>
        <taxon>Craniata</taxon>
        <taxon>Vertebrata</taxon>
        <taxon>Euteleostomi</taxon>
        <taxon>Lepidosauria</taxon>
        <taxon>Squamata</taxon>
        <taxon>Bifurcata</taxon>
        <taxon>Unidentata</taxon>
        <taxon>Episquamata</taxon>
        <taxon>Toxicofera</taxon>
        <taxon>Iguania</taxon>
        <taxon>Acrodonta</taxon>
        <taxon>Agamidae</taxon>
        <taxon>Amphibolurinae</taxon>
        <taxon>Pogona</taxon>
    </lineage>
</organism>
<keyword evidence="4 5" id="KW-0472">Membrane</keyword>
<feature type="transmembrane region" description="Helical" evidence="5">
    <location>
        <begin position="90"/>
        <end position="111"/>
    </location>
</feature>
<evidence type="ECO:0000256" key="2">
    <source>
        <dbReference type="ARBA" id="ARBA00022692"/>
    </source>
</evidence>
<comment type="subcellular location">
    <subcellularLocation>
        <location evidence="1">Membrane</location>
        <topology evidence="1">Multi-pass membrane protein</topology>
    </subcellularLocation>
</comment>
<dbReference type="CTD" id="128506"/>
<dbReference type="GO" id="GO:0016020">
    <property type="term" value="C:membrane"/>
    <property type="evidence" value="ECO:0007669"/>
    <property type="project" value="UniProtKB-SubCell"/>
</dbReference>
<evidence type="ECO:0000313" key="8">
    <source>
        <dbReference type="RefSeq" id="XP_020635211.2"/>
    </source>
</evidence>